<keyword evidence="21" id="KW-0812">Transmembrane</keyword>
<comment type="cofactor">
    <cofactor evidence="2">
        <name>[4Fe-4S] cluster</name>
        <dbReference type="ChEBI" id="CHEBI:49883"/>
    </cofactor>
</comment>
<evidence type="ECO:0000256" key="13">
    <source>
        <dbReference type="ARBA" id="ARBA00022840"/>
    </source>
</evidence>
<dbReference type="Pfam" id="PF07730">
    <property type="entry name" value="HisKA_3"/>
    <property type="match status" value="1"/>
</dbReference>
<feature type="repeat" description="TPR" evidence="19">
    <location>
        <begin position="200"/>
        <end position="233"/>
    </location>
</feature>
<keyword evidence="20" id="KW-0175">Coiled coil</keyword>
<comment type="catalytic activity">
    <reaction evidence="1">
        <text>ATP + protein L-histidine = ADP + protein N-phospho-L-histidine.</text>
        <dbReference type="EC" id="2.7.13.3"/>
    </reaction>
</comment>
<dbReference type="PROSITE" id="PS50109">
    <property type="entry name" value="HIS_KIN"/>
    <property type="match status" value="1"/>
</dbReference>
<organism evidence="23 24">
    <name type="scientific">Pricia mediterranea</name>
    <dbReference type="NCBI Taxonomy" id="3076079"/>
    <lineage>
        <taxon>Bacteria</taxon>
        <taxon>Pseudomonadati</taxon>
        <taxon>Bacteroidota</taxon>
        <taxon>Flavobacteriia</taxon>
        <taxon>Flavobacteriales</taxon>
        <taxon>Flavobacteriaceae</taxon>
        <taxon>Pricia</taxon>
    </lineage>
</organism>
<evidence type="ECO:0000256" key="11">
    <source>
        <dbReference type="ARBA" id="ARBA00022741"/>
    </source>
</evidence>
<keyword evidence="21" id="KW-1133">Transmembrane helix</keyword>
<dbReference type="InterPro" id="IPR036890">
    <property type="entry name" value="HATPase_C_sf"/>
</dbReference>
<keyword evidence="6" id="KW-0004">4Fe-4S</keyword>
<comment type="function">
    <text evidence="17">Member of the two-component regulatory system NreB/NreC involved in the control of dissimilatory nitrate/nitrite reduction in response to oxygen. NreB functions as a direct oxygen sensor histidine kinase which is autophosphorylated, in the absence of oxygen, probably at the conserved histidine residue, and transfers its phosphate group probably to a conserved aspartate residue of NreC. NreB/NreC activates the expression of the nitrate (narGHJI) and nitrite (nir) reductase operons, as well as the putative nitrate transporter gene narT.</text>
</comment>
<proteinExistence type="predicted"/>
<keyword evidence="24" id="KW-1185">Reference proteome</keyword>
<reference evidence="23 24" key="1">
    <citation type="submission" date="2023-09" db="EMBL/GenBank/DDBJ databases">
        <title>Novel taxa isolated from Blanes Bay.</title>
        <authorList>
            <person name="Rey-Velasco X."/>
            <person name="Lucena T."/>
        </authorList>
    </citation>
    <scope>NUCLEOTIDE SEQUENCE [LARGE SCALE GENOMIC DNA]</scope>
    <source>
        <strain evidence="23 24">S334</strain>
    </source>
</reference>
<keyword evidence="11" id="KW-0547">Nucleotide-binding</keyword>
<evidence type="ECO:0000256" key="10">
    <source>
        <dbReference type="ARBA" id="ARBA00022723"/>
    </source>
</evidence>
<keyword evidence="21" id="KW-0472">Membrane</keyword>
<feature type="transmembrane region" description="Helical" evidence="21">
    <location>
        <begin position="424"/>
        <end position="443"/>
    </location>
</feature>
<evidence type="ECO:0000313" key="24">
    <source>
        <dbReference type="Proteomes" id="UP001250656"/>
    </source>
</evidence>
<dbReference type="InterPro" id="IPR019734">
    <property type="entry name" value="TPR_rpt"/>
</dbReference>
<evidence type="ECO:0000256" key="8">
    <source>
        <dbReference type="ARBA" id="ARBA00022553"/>
    </source>
</evidence>
<dbReference type="InterPro" id="IPR050482">
    <property type="entry name" value="Sensor_HK_TwoCompSys"/>
</dbReference>
<dbReference type="SMART" id="SM00387">
    <property type="entry name" value="HATPase_c"/>
    <property type="match status" value="1"/>
</dbReference>
<dbReference type="EC" id="2.7.13.3" evidence="4"/>
<dbReference type="Pfam" id="PF02518">
    <property type="entry name" value="HATPase_c"/>
    <property type="match status" value="1"/>
</dbReference>
<comment type="caution">
    <text evidence="23">The sequence shown here is derived from an EMBL/GenBank/DDBJ whole genome shotgun (WGS) entry which is preliminary data.</text>
</comment>
<dbReference type="PROSITE" id="PS50293">
    <property type="entry name" value="TPR_REGION"/>
    <property type="match status" value="1"/>
</dbReference>
<evidence type="ECO:0000256" key="17">
    <source>
        <dbReference type="ARBA" id="ARBA00024827"/>
    </source>
</evidence>
<evidence type="ECO:0000256" key="15">
    <source>
        <dbReference type="ARBA" id="ARBA00023012"/>
    </source>
</evidence>
<evidence type="ECO:0000256" key="19">
    <source>
        <dbReference type="PROSITE-ProRule" id="PRU00339"/>
    </source>
</evidence>
<evidence type="ECO:0000256" key="14">
    <source>
        <dbReference type="ARBA" id="ARBA00023004"/>
    </source>
</evidence>
<dbReference type="InterPro" id="IPR003594">
    <property type="entry name" value="HATPase_dom"/>
</dbReference>
<keyword evidence="10" id="KW-0479">Metal-binding</keyword>
<evidence type="ECO:0000256" key="6">
    <source>
        <dbReference type="ARBA" id="ARBA00022485"/>
    </source>
</evidence>
<dbReference type="SMART" id="SM00028">
    <property type="entry name" value="TPR"/>
    <property type="match status" value="4"/>
</dbReference>
<evidence type="ECO:0000256" key="7">
    <source>
        <dbReference type="ARBA" id="ARBA00022490"/>
    </source>
</evidence>
<evidence type="ECO:0000256" key="3">
    <source>
        <dbReference type="ARBA" id="ARBA00004496"/>
    </source>
</evidence>
<dbReference type="PROSITE" id="PS50005">
    <property type="entry name" value="TPR"/>
    <property type="match status" value="2"/>
</dbReference>
<dbReference type="SUPFAM" id="SSF55874">
    <property type="entry name" value="ATPase domain of HSP90 chaperone/DNA topoisomerase II/histidine kinase"/>
    <property type="match status" value="1"/>
</dbReference>
<keyword evidence="19" id="KW-0802">TPR repeat</keyword>
<feature type="coiled-coil region" evidence="20">
    <location>
        <begin position="514"/>
        <end position="541"/>
    </location>
</feature>
<dbReference type="PANTHER" id="PTHR24421:SF10">
    <property type="entry name" value="NITRATE_NITRITE SENSOR PROTEIN NARQ"/>
    <property type="match status" value="1"/>
</dbReference>
<dbReference type="Gene3D" id="3.30.565.10">
    <property type="entry name" value="Histidine kinase-like ATPase, C-terminal domain"/>
    <property type="match status" value="1"/>
</dbReference>
<evidence type="ECO:0000256" key="21">
    <source>
        <dbReference type="SAM" id="Phobius"/>
    </source>
</evidence>
<dbReference type="CDD" id="cd16917">
    <property type="entry name" value="HATPase_UhpB-NarQ-NarX-like"/>
    <property type="match status" value="1"/>
</dbReference>
<feature type="domain" description="Histidine kinase" evidence="22">
    <location>
        <begin position="593"/>
        <end position="680"/>
    </location>
</feature>
<sequence>MLSFHLINQNIVRLLCFGLLFSWSCGSEQRKVVTKSSELDSLYTLIQEGRNTELSVEERKKRLSEVFSEISSLENDSTKTKVFSQLSLAYLKLNDSLNFRKTNSKTRNMAGKIGDSTSLAEAHWDLAEFYKTIAVEDSAYFHYLTAHKIYTDIGKINESATMLNNMAIAQSDVKDYTGSEISTINAIELLKPLQNYRQLFNSYNNLGSVTTELNDYDRAIDYFNTALEYQEKIAGKHDLELITLNNIGYVYLTKGEYDKALPYFEKVLSENGLRERMPKFYARTLNNHAYSKMKSGNTEKVRSEFLEALKIRDSLNDITGLSLSHHDLAEYHLSQSDTTVAISHAKNALRYAEFVDNNERILRTLKLLSRLDPENSFSYNRRYIVLNDSLQEEERQTRNKFARIRFETDEYIAENQMLESEKQLWAGIAIAIFLLGASAVVIFNQRSKNQKLRFQQEQQAANQEIFNLMLAQKQKEEEGRKSEQKRISEELHDGVLGSMMGARMVLAGLNKKNGSEAEAQRQKALDALQGAEKEVREISHALSHTAYQKINNFILSLQDLLKSVEQRANINCRLVYNKEWEWDSLNGEIKINVYRMIQETLQNCVKHAQCNNVTVTFATRHSDLQVTIADDGKGFRKTHKKKGIGMRNIASRIEKLNGNWRVDSTIGKGTTVSLYIPIPKIEHPESSSVRRSPPIQES</sequence>
<evidence type="ECO:0000256" key="20">
    <source>
        <dbReference type="SAM" id="Coils"/>
    </source>
</evidence>
<dbReference type="Proteomes" id="UP001250656">
    <property type="component" value="Unassembled WGS sequence"/>
</dbReference>
<dbReference type="SUPFAM" id="SSF48452">
    <property type="entry name" value="TPR-like"/>
    <property type="match status" value="2"/>
</dbReference>
<dbReference type="PRINTS" id="PR00344">
    <property type="entry name" value="BCTRLSENSOR"/>
</dbReference>
<evidence type="ECO:0000313" key="23">
    <source>
        <dbReference type="EMBL" id="MDT7830671.1"/>
    </source>
</evidence>
<evidence type="ECO:0000256" key="18">
    <source>
        <dbReference type="ARBA" id="ARBA00030800"/>
    </source>
</evidence>
<evidence type="ECO:0000256" key="12">
    <source>
        <dbReference type="ARBA" id="ARBA00022777"/>
    </source>
</evidence>
<evidence type="ECO:0000256" key="16">
    <source>
        <dbReference type="ARBA" id="ARBA00023014"/>
    </source>
</evidence>
<keyword evidence="15" id="KW-0902">Two-component regulatory system</keyword>
<keyword evidence="16" id="KW-0411">Iron-sulfur</keyword>
<dbReference type="EMBL" id="JAVTTP010000002">
    <property type="protein sequence ID" value="MDT7830671.1"/>
    <property type="molecule type" value="Genomic_DNA"/>
</dbReference>
<keyword evidence="14" id="KW-0408">Iron</keyword>
<keyword evidence="9" id="KW-0808">Transferase</keyword>
<evidence type="ECO:0000259" key="22">
    <source>
        <dbReference type="PROSITE" id="PS50109"/>
    </source>
</evidence>
<keyword evidence="7" id="KW-0963">Cytoplasm</keyword>
<dbReference type="PANTHER" id="PTHR24421">
    <property type="entry name" value="NITRATE/NITRITE SENSOR PROTEIN NARX-RELATED"/>
    <property type="match status" value="1"/>
</dbReference>
<keyword evidence="13" id="KW-0067">ATP-binding</keyword>
<keyword evidence="8" id="KW-0597">Phosphoprotein</keyword>
<comment type="subcellular location">
    <subcellularLocation>
        <location evidence="3">Cytoplasm</location>
    </subcellularLocation>
</comment>
<feature type="repeat" description="TPR" evidence="19">
    <location>
        <begin position="241"/>
        <end position="274"/>
    </location>
</feature>
<dbReference type="RefSeq" id="WP_314017160.1">
    <property type="nucleotide sequence ID" value="NZ_JAVTTP010000002.1"/>
</dbReference>
<evidence type="ECO:0000256" key="1">
    <source>
        <dbReference type="ARBA" id="ARBA00000085"/>
    </source>
</evidence>
<evidence type="ECO:0000256" key="2">
    <source>
        <dbReference type="ARBA" id="ARBA00001966"/>
    </source>
</evidence>
<protein>
    <recommendedName>
        <fullName evidence="5">Oxygen sensor histidine kinase NreB</fullName>
        <ecNumber evidence="4">2.7.13.3</ecNumber>
    </recommendedName>
    <alternativeName>
        <fullName evidence="18">Nitrogen regulation protein B</fullName>
    </alternativeName>
</protein>
<evidence type="ECO:0000256" key="5">
    <source>
        <dbReference type="ARBA" id="ARBA00017322"/>
    </source>
</evidence>
<dbReference type="Pfam" id="PF13424">
    <property type="entry name" value="TPR_12"/>
    <property type="match status" value="1"/>
</dbReference>
<dbReference type="InterPro" id="IPR011990">
    <property type="entry name" value="TPR-like_helical_dom_sf"/>
</dbReference>
<gene>
    <name evidence="23" type="ORF">RQM65_18525</name>
</gene>
<dbReference type="InterPro" id="IPR004358">
    <property type="entry name" value="Sig_transdc_His_kin-like_C"/>
</dbReference>
<evidence type="ECO:0000256" key="4">
    <source>
        <dbReference type="ARBA" id="ARBA00012438"/>
    </source>
</evidence>
<dbReference type="Gene3D" id="1.25.40.10">
    <property type="entry name" value="Tetratricopeptide repeat domain"/>
    <property type="match status" value="3"/>
</dbReference>
<evidence type="ECO:0000256" key="9">
    <source>
        <dbReference type="ARBA" id="ARBA00022679"/>
    </source>
</evidence>
<accession>A0ABU3LBK9</accession>
<name>A0ABU3LBK9_9FLAO</name>
<dbReference type="InterPro" id="IPR005467">
    <property type="entry name" value="His_kinase_dom"/>
</dbReference>
<dbReference type="InterPro" id="IPR011712">
    <property type="entry name" value="Sig_transdc_His_kin_sub3_dim/P"/>
</dbReference>
<keyword evidence="12" id="KW-0418">Kinase</keyword>